<dbReference type="PRINTS" id="PR00368">
    <property type="entry name" value="FADPNR"/>
</dbReference>
<feature type="binding site" evidence="15">
    <location>
        <begin position="188"/>
        <end position="195"/>
    </location>
    <ligand>
        <name>NAD(+)</name>
        <dbReference type="ChEBI" id="CHEBI:57540"/>
    </ligand>
</feature>
<dbReference type="InterPro" id="IPR046952">
    <property type="entry name" value="GSHR/TRXR-like"/>
</dbReference>
<dbReference type="PIRSF" id="PIRSF000350">
    <property type="entry name" value="Mercury_reductase_MerA"/>
    <property type="match status" value="1"/>
</dbReference>
<evidence type="ECO:0000256" key="16">
    <source>
        <dbReference type="PIRSR" id="PIRSR000350-4"/>
    </source>
</evidence>
<dbReference type="Pfam" id="PF07992">
    <property type="entry name" value="Pyr_redox_2"/>
    <property type="match status" value="1"/>
</dbReference>
<evidence type="ECO:0000313" key="22">
    <source>
        <dbReference type="Proteomes" id="UP001620645"/>
    </source>
</evidence>
<feature type="binding site" evidence="15">
    <location>
        <position position="319"/>
    </location>
    <ligand>
        <name>FAD</name>
        <dbReference type="ChEBI" id="CHEBI:57692"/>
    </ligand>
</feature>
<dbReference type="EMBL" id="JBICCN010000232">
    <property type="protein sequence ID" value="KAL3085249.1"/>
    <property type="molecule type" value="Genomic_DNA"/>
</dbReference>
<feature type="domain" description="FAD/NAD(P)-binding" evidence="20">
    <location>
        <begin position="18"/>
        <end position="335"/>
    </location>
</feature>
<comment type="subcellular location">
    <subcellularLocation>
        <location evidence="2 18">Cytoplasm</location>
    </subcellularLocation>
    <subcellularLocation>
        <location evidence="1">Mitochondrion</location>
    </subcellularLocation>
</comment>
<dbReference type="InterPro" id="IPR023753">
    <property type="entry name" value="FAD/NAD-binding_dom"/>
</dbReference>
<sequence length="467" mass="51535">MAHRLPIGVTRNQQRKRVIGGGSGGIASARRAAEFKVKVGLIESERLGGTCVNLGCVPKKVMYNTAIHAEFLRDHADYGFDSMNVKFNWSKIKNSRDEYIRRLNSIYQTNLENSRVEIVRGRAKFNKDGSVEVSRSDGSKETCQGSHTLIAVGGAPRIPKDVPGAEYGTSSDGFFGFEQMPNKTVVVGAGYIAVELASILADLGSETYLLIRYDRVLRNFDDTMSQALTDALIAGPVNLKQRTLVSKVERSETTGKLTVHMTDESKLEDVDKLIWAIGRDPLTAELNLADVGVKLMDGDYIKVDDYQNTTKEGIYAVGDVCTPKFELTPVAIAAGRRLAHRLFNNEAENRLTYENIPTVVFSHPPLATTGLSEKEAVERFGRDEVKTYNAAFSNMYFAMTQHKEKTHMKIVCHGKDEKVVGLHILGMGADEMLQGFAVCVKAGLTKKDFDNCVAIHPTASEELVTMR</sequence>
<dbReference type="PANTHER" id="PTHR42737">
    <property type="entry name" value="GLUTATHIONE REDUCTASE"/>
    <property type="match status" value="1"/>
</dbReference>
<dbReference type="GO" id="GO:0004362">
    <property type="term" value="F:glutathione-disulfide reductase (NADPH) activity"/>
    <property type="evidence" value="ECO:0007669"/>
    <property type="project" value="UniProtKB-EC"/>
</dbReference>
<organism evidence="21 22">
    <name type="scientific">Heterodera schachtii</name>
    <name type="common">Sugarbeet cyst nematode worm</name>
    <name type="synonym">Tylenchus schachtii</name>
    <dbReference type="NCBI Taxonomy" id="97005"/>
    <lineage>
        <taxon>Eukaryota</taxon>
        <taxon>Metazoa</taxon>
        <taxon>Ecdysozoa</taxon>
        <taxon>Nematoda</taxon>
        <taxon>Chromadorea</taxon>
        <taxon>Rhabditida</taxon>
        <taxon>Tylenchina</taxon>
        <taxon>Tylenchomorpha</taxon>
        <taxon>Tylenchoidea</taxon>
        <taxon>Heteroderidae</taxon>
        <taxon>Heteroderinae</taxon>
        <taxon>Heterodera</taxon>
    </lineage>
</organism>
<evidence type="ECO:0000259" key="20">
    <source>
        <dbReference type="Pfam" id="PF07992"/>
    </source>
</evidence>
<dbReference type="SUPFAM" id="SSF51905">
    <property type="entry name" value="FAD/NAD(P)-binding domain"/>
    <property type="match status" value="1"/>
</dbReference>
<evidence type="ECO:0000256" key="14">
    <source>
        <dbReference type="PIRSR" id="PIRSR000350-2"/>
    </source>
</evidence>
<feature type="disulfide bond" description="Redox-active" evidence="16">
    <location>
        <begin position="51"/>
        <end position="56"/>
    </location>
</feature>
<evidence type="ECO:0000256" key="17">
    <source>
        <dbReference type="RuleBase" id="RU003691"/>
    </source>
</evidence>
<dbReference type="Gene3D" id="3.30.390.30">
    <property type="match status" value="1"/>
</dbReference>
<evidence type="ECO:0000259" key="19">
    <source>
        <dbReference type="Pfam" id="PF02852"/>
    </source>
</evidence>
<keyword evidence="4 18" id="KW-0963">Cytoplasm</keyword>
<keyword evidence="22" id="KW-1185">Reference proteome</keyword>
<keyword evidence="6 15" id="KW-0274">FAD</keyword>
<comment type="caution">
    <text evidence="21">The sequence shown here is derived from an EMBL/GenBank/DDBJ whole genome shotgun (WGS) entry which is preliminary data.</text>
</comment>
<keyword evidence="15" id="KW-0547">Nucleotide-binding</keyword>
<feature type="binding site" evidence="15">
    <location>
        <position position="278"/>
    </location>
    <ligand>
        <name>NAD(+)</name>
        <dbReference type="ChEBI" id="CHEBI:57540"/>
    </ligand>
</feature>
<dbReference type="Pfam" id="PF02852">
    <property type="entry name" value="Pyr_redox_dim"/>
    <property type="match status" value="1"/>
</dbReference>
<keyword evidence="7 18" id="KW-0521">NADP</keyword>
<dbReference type="InterPro" id="IPR012999">
    <property type="entry name" value="Pyr_OxRdtase_I_AS"/>
</dbReference>
<evidence type="ECO:0000256" key="6">
    <source>
        <dbReference type="ARBA" id="ARBA00022827"/>
    </source>
</evidence>
<evidence type="ECO:0000256" key="2">
    <source>
        <dbReference type="ARBA" id="ARBA00004496"/>
    </source>
</evidence>
<evidence type="ECO:0000256" key="3">
    <source>
        <dbReference type="ARBA" id="ARBA00007532"/>
    </source>
</evidence>
<evidence type="ECO:0000313" key="21">
    <source>
        <dbReference type="EMBL" id="KAL3085249.1"/>
    </source>
</evidence>
<evidence type="ECO:0000256" key="8">
    <source>
        <dbReference type="ARBA" id="ARBA00022946"/>
    </source>
</evidence>
<dbReference type="FunFam" id="3.50.50.60:FF:000484">
    <property type="entry name" value="Glutathione reductase, mitochondrial"/>
    <property type="match status" value="1"/>
</dbReference>
<accession>A0ABD2IZD6</accession>
<proteinExistence type="inferred from homology"/>
<dbReference type="InterPro" id="IPR006322">
    <property type="entry name" value="Glutathione_Rdtase_euk/bac"/>
</dbReference>
<evidence type="ECO:0000256" key="5">
    <source>
        <dbReference type="ARBA" id="ARBA00022630"/>
    </source>
</evidence>
<dbReference type="PROSITE" id="PS00076">
    <property type="entry name" value="PYRIDINE_REDOX_1"/>
    <property type="match status" value="1"/>
</dbReference>
<evidence type="ECO:0000256" key="1">
    <source>
        <dbReference type="ARBA" id="ARBA00004173"/>
    </source>
</evidence>
<comment type="cofactor">
    <cofactor evidence="15">
        <name>FAD</name>
        <dbReference type="ChEBI" id="CHEBI:57692"/>
    </cofactor>
    <text evidence="15">Binds 1 FAD per subunit.</text>
</comment>
<name>A0ABD2IZD6_HETSC</name>
<keyword evidence="12 17" id="KW-0676">Redox-active center</keyword>
<dbReference type="PANTHER" id="PTHR42737:SF2">
    <property type="entry name" value="GLUTATHIONE REDUCTASE"/>
    <property type="match status" value="1"/>
</dbReference>
<dbReference type="SUPFAM" id="SSF55424">
    <property type="entry name" value="FAD/NAD-linked reductases, dimerisation (C-terminal) domain"/>
    <property type="match status" value="1"/>
</dbReference>
<dbReference type="GO" id="GO:0005739">
    <property type="term" value="C:mitochondrion"/>
    <property type="evidence" value="ECO:0007669"/>
    <property type="project" value="UniProtKB-SubCell"/>
</dbReference>
<feature type="active site" description="Proton acceptor" evidence="14">
    <location>
        <position position="456"/>
    </location>
</feature>
<dbReference type="AlphaFoldDB" id="A0ABD2IZD6"/>
<feature type="domain" description="Pyridine nucleotide-disulphide oxidoreductase dimerisation" evidence="19">
    <location>
        <begin position="356"/>
        <end position="466"/>
    </location>
</feature>
<dbReference type="InterPro" id="IPR036188">
    <property type="entry name" value="FAD/NAD-bd_sf"/>
</dbReference>
<dbReference type="EC" id="1.8.1.7" evidence="18"/>
<dbReference type="Gene3D" id="3.50.50.60">
    <property type="entry name" value="FAD/NAD(P)-binding domain"/>
    <property type="match status" value="2"/>
</dbReference>
<dbReference type="Proteomes" id="UP001620645">
    <property type="component" value="Unassembled WGS sequence"/>
</dbReference>
<keyword evidence="5 17" id="KW-0285">Flavoprotein</keyword>
<dbReference type="FunFam" id="3.30.390.30:FF:000003">
    <property type="entry name" value="Glutathione reductase"/>
    <property type="match status" value="1"/>
</dbReference>
<dbReference type="InterPro" id="IPR001100">
    <property type="entry name" value="Pyr_nuc-diS_OxRdtase"/>
</dbReference>
<dbReference type="InterPro" id="IPR004099">
    <property type="entry name" value="Pyr_nucl-diS_OxRdtase_dimer"/>
</dbReference>
<protein>
    <recommendedName>
        <fullName evidence="18">Glutathione reductase</fullName>
        <ecNumber evidence="18">1.8.1.7</ecNumber>
    </recommendedName>
</protein>
<dbReference type="PRINTS" id="PR00411">
    <property type="entry name" value="PNDRDTASEI"/>
</dbReference>
<evidence type="ECO:0000256" key="18">
    <source>
        <dbReference type="RuleBase" id="RU365016"/>
    </source>
</evidence>
<comment type="catalytic activity">
    <reaction evidence="13 18">
        <text>2 glutathione + NADP(+) = glutathione disulfide + NADPH + H(+)</text>
        <dbReference type="Rhea" id="RHEA:11740"/>
        <dbReference type="ChEBI" id="CHEBI:15378"/>
        <dbReference type="ChEBI" id="CHEBI:57783"/>
        <dbReference type="ChEBI" id="CHEBI:57925"/>
        <dbReference type="ChEBI" id="CHEBI:58297"/>
        <dbReference type="ChEBI" id="CHEBI:58349"/>
        <dbReference type="EC" id="1.8.1.7"/>
    </reaction>
</comment>
<keyword evidence="10" id="KW-0496">Mitochondrion</keyword>
<comment type="function">
    <text evidence="18">Catalyzes the reduction of glutathione disulfide (GSSG) to reduced glutathione (GSH). Constitutes the major mechanism to maintain a high GSH:GSSG ratio in the cytosol.</text>
</comment>
<gene>
    <name evidence="21" type="ORF">niasHS_010318</name>
</gene>
<evidence type="ECO:0000256" key="13">
    <source>
        <dbReference type="ARBA" id="ARBA00049142"/>
    </source>
</evidence>
<dbReference type="InterPro" id="IPR016156">
    <property type="entry name" value="FAD/NAD-linked_Rdtase_dimer_sf"/>
</dbReference>
<reference evidence="21 22" key="1">
    <citation type="submission" date="2024-10" db="EMBL/GenBank/DDBJ databases">
        <authorList>
            <person name="Kim D."/>
        </authorList>
    </citation>
    <scope>NUCLEOTIDE SEQUENCE [LARGE SCALE GENOMIC DNA]</scope>
    <source>
        <strain evidence="21">Taebaek</strain>
    </source>
</reference>
<evidence type="ECO:0000256" key="12">
    <source>
        <dbReference type="ARBA" id="ARBA00023284"/>
    </source>
</evidence>
<keyword evidence="11" id="KW-1015">Disulfide bond</keyword>
<keyword evidence="9 17" id="KW-0560">Oxidoreductase</keyword>
<feature type="binding site" evidence="15">
    <location>
        <position position="60"/>
    </location>
    <ligand>
        <name>FAD</name>
        <dbReference type="ChEBI" id="CHEBI:57692"/>
    </ligand>
</feature>
<keyword evidence="8" id="KW-0809">Transit peptide</keyword>
<dbReference type="NCBIfam" id="NF004776">
    <property type="entry name" value="PRK06116.1"/>
    <property type="match status" value="1"/>
</dbReference>
<dbReference type="NCBIfam" id="TIGR01421">
    <property type="entry name" value="gluta_reduc_1"/>
    <property type="match status" value="1"/>
</dbReference>
<evidence type="ECO:0000256" key="9">
    <source>
        <dbReference type="ARBA" id="ARBA00023002"/>
    </source>
</evidence>
<evidence type="ECO:0000256" key="4">
    <source>
        <dbReference type="ARBA" id="ARBA00022490"/>
    </source>
</evidence>
<evidence type="ECO:0000256" key="10">
    <source>
        <dbReference type="ARBA" id="ARBA00023128"/>
    </source>
</evidence>
<evidence type="ECO:0000256" key="11">
    <source>
        <dbReference type="ARBA" id="ARBA00023157"/>
    </source>
</evidence>
<evidence type="ECO:0000256" key="15">
    <source>
        <dbReference type="PIRSR" id="PIRSR000350-3"/>
    </source>
</evidence>
<keyword evidence="15" id="KW-0520">NAD</keyword>
<evidence type="ECO:0000256" key="7">
    <source>
        <dbReference type="ARBA" id="ARBA00022857"/>
    </source>
</evidence>
<comment type="similarity">
    <text evidence="3 17">Belongs to the class-I pyridine nucleotide-disulfide oxidoreductase family.</text>
</comment>